<reference evidence="2 3" key="1">
    <citation type="submission" date="2018-11" db="EMBL/GenBank/DDBJ databases">
        <title>Complete genome sequence of Nocardioides baekrokdamisoli strain KCTC 39748.</title>
        <authorList>
            <person name="Kang S.W."/>
            <person name="Lee K.C."/>
            <person name="Kim K.K."/>
            <person name="Kim J.S."/>
            <person name="Kim D.S."/>
            <person name="Ko S.H."/>
            <person name="Yang S.H."/>
            <person name="Shin Y.K."/>
            <person name="Lee J.S."/>
        </authorList>
    </citation>
    <scope>NUCLEOTIDE SEQUENCE [LARGE SCALE GENOMIC DNA]</scope>
    <source>
        <strain evidence="2 3">KCTC 39748</strain>
    </source>
</reference>
<accession>A0A3G9IIZ2</accession>
<organism evidence="2 3">
    <name type="scientific">Nocardioides baekrokdamisoli</name>
    <dbReference type="NCBI Taxonomy" id="1804624"/>
    <lineage>
        <taxon>Bacteria</taxon>
        <taxon>Bacillati</taxon>
        <taxon>Actinomycetota</taxon>
        <taxon>Actinomycetes</taxon>
        <taxon>Propionibacteriales</taxon>
        <taxon>Nocardioidaceae</taxon>
        <taxon>Nocardioides</taxon>
    </lineage>
</organism>
<feature type="domain" description="NADPH-dependent FMN reductase-like" evidence="1">
    <location>
        <begin position="19"/>
        <end position="167"/>
    </location>
</feature>
<evidence type="ECO:0000313" key="3">
    <source>
        <dbReference type="Proteomes" id="UP000271573"/>
    </source>
</evidence>
<dbReference type="GO" id="GO:0016491">
    <property type="term" value="F:oxidoreductase activity"/>
    <property type="evidence" value="ECO:0007669"/>
    <property type="project" value="InterPro"/>
</dbReference>
<evidence type="ECO:0000259" key="1">
    <source>
        <dbReference type="Pfam" id="PF03358"/>
    </source>
</evidence>
<dbReference type="InterPro" id="IPR050712">
    <property type="entry name" value="NAD(P)H-dep_reductase"/>
</dbReference>
<dbReference type="PANTHER" id="PTHR30543:SF21">
    <property type="entry name" value="NAD(P)H-DEPENDENT FMN REDUCTASE LOT6"/>
    <property type="match status" value="1"/>
</dbReference>
<sequence>MSVGKIIAVVACSTNMTDTRVLALVGSLRADSHNRKIVEAIQAQAPAGVTVEIAEGLHEIPFYNEELDGENVPAAAAALREQVAKADRLLIVTPEYNGSTPAVIANAIDWASRPYGAGSIKGKPTAVVGTSVGQFGGAWALANTKKSAGIAGAAVLEDVDVAHAYAWGSDPAAEADVVAKFVAAVEKLAVYEGIA</sequence>
<keyword evidence="3" id="KW-1185">Reference proteome</keyword>
<dbReference type="Pfam" id="PF03358">
    <property type="entry name" value="FMN_red"/>
    <property type="match status" value="1"/>
</dbReference>
<dbReference type="Gene3D" id="3.40.50.360">
    <property type="match status" value="1"/>
</dbReference>
<dbReference type="InterPro" id="IPR029039">
    <property type="entry name" value="Flavoprotein-like_sf"/>
</dbReference>
<dbReference type="EMBL" id="AP019307">
    <property type="protein sequence ID" value="BBH18142.1"/>
    <property type="molecule type" value="Genomic_DNA"/>
</dbReference>
<dbReference type="Proteomes" id="UP000271573">
    <property type="component" value="Chromosome"/>
</dbReference>
<gene>
    <name evidence="2" type="ORF">Back2_24290</name>
</gene>
<name>A0A3G9IIZ2_9ACTN</name>
<proteinExistence type="predicted"/>
<evidence type="ECO:0000313" key="2">
    <source>
        <dbReference type="EMBL" id="BBH18142.1"/>
    </source>
</evidence>
<dbReference type="GO" id="GO:0010181">
    <property type="term" value="F:FMN binding"/>
    <property type="evidence" value="ECO:0007669"/>
    <property type="project" value="TreeGrafter"/>
</dbReference>
<dbReference type="InterPro" id="IPR005025">
    <property type="entry name" value="FMN_Rdtase-like_dom"/>
</dbReference>
<dbReference type="KEGG" id="nbe:Back2_24290"/>
<dbReference type="SUPFAM" id="SSF52218">
    <property type="entry name" value="Flavoproteins"/>
    <property type="match status" value="1"/>
</dbReference>
<dbReference type="AlphaFoldDB" id="A0A3G9IIZ2"/>
<dbReference type="GO" id="GO:0005829">
    <property type="term" value="C:cytosol"/>
    <property type="evidence" value="ECO:0007669"/>
    <property type="project" value="TreeGrafter"/>
</dbReference>
<protein>
    <submittedName>
        <fullName evidence="2">FMN reductase</fullName>
    </submittedName>
</protein>
<dbReference type="PANTHER" id="PTHR30543">
    <property type="entry name" value="CHROMATE REDUCTASE"/>
    <property type="match status" value="1"/>
</dbReference>